<evidence type="ECO:0000313" key="3">
    <source>
        <dbReference type="Proteomes" id="UP000176501"/>
    </source>
</evidence>
<evidence type="ECO:0000256" key="1">
    <source>
        <dbReference type="SAM" id="Phobius"/>
    </source>
</evidence>
<organism evidence="2 3">
    <name type="scientific">Candidatus Uhrbacteria bacterium RIFOXYB2_FULL_57_15</name>
    <dbReference type="NCBI Taxonomy" id="1802422"/>
    <lineage>
        <taxon>Bacteria</taxon>
        <taxon>Candidatus Uhriibacteriota</taxon>
    </lineage>
</organism>
<reference evidence="2 3" key="1">
    <citation type="journal article" date="2016" name="Nat. Commun.">
        <title>Thousands of microbial genomes shed light on interconnected biogeochemical processes in an aquifer system.</title>
        <authorList>
            <person name="Anantharaman K."/>
            <person name="Brown C.T."/>
            <person name="Hug L.A."/>
            <person name="Sharon I."/>
            <person name="Castelle C.J."/>
            <person name="Probst A.J."/>
            <person name="Thomas B.C."/>
            <person name="Singh A."/>
            <person name="Wilkins M.J."/>
            <person name="Karaoz U."/>
            <person name="Brodie E.L."/>
            <person name="Williams K.H."/>
            <person name="Hubbard S.S."/>
            <person name="Banfield J.F."/>
        </authorList>
    </citation>
    <scope>NUCLEOTIDE SEQUENCE [LARGE SCALE GENOMIC DNA]</scope>
</reference>
<feature type="transmembrane region" description="Helical" evidence="1">
    <location>
        <begin position="9"/>
        <end position="31"/>
    </location>
</feature>
<keyword evidence="1" id="KW-0812">Transmembrane</keyword>
<name>A0A1F7W8J6_9BACT</name>
<dbReference type="Proteomes" id="UP000176501">
    <property type="component" value="Unassembled WGS sequence"/>
</dbReference>
<protein>
    <submittedName>
        <fullName evidence="2">Uncharacterized protein</fullName>
    </submittedName>
</protein>
<proteinExistence type="predicted"/>
<accession>A0A1F7W8J6</accession>
<dbReference type="AlphaFoldDB" id="A0A1F7W8J6"/>
<keyword evidence="1" id="KW-1133">Transmembrane helix</keyword>
<feature type="transmembrane region" description="Helical" evidence="1">
    <location>
        <begin position="43"/>
        <end position="63"/>
    </location>
</feature>
<keyword evidence="1" id="KW-0472">Membrane</keyword>
<comment type="caution">
    <text evidence="2">The sequence shown here is derived from an EMBL/GenBank/DDBJ whole genome shotgun (WGS) entry which is preliminary data.</text>
</comment>
<evidence type="ECO:0000313" key="2">
    <source>
        <dbReference type="EMBL" id="OGL98414.1"/>
    </source>
</evidence>
<gene>
    <name evidence="2" type="ORF">A2304_01840</name>
</gene>
<sequence>MADSLKTRILVNLVGKPAVIIPALGSLIAFAGATVASHPGVPVFAGILCLLTTAGVVGYRFLFRMEEVREGVKKELDGESAAAHQEDVRSREQELDELRRRLCADGDSRDEKILDDLRSLDGQFTDEMPWIARLDQRSRIDTQHASRLLFDTSIQGLRDALQLFESSRQITHQPTCEQLMQQREAFIADAQTSVSTLGTMLTQLQQLMVESRSTEDQARARRSLEESVATTIRTEARLRNLGSGRRPLSRETES</sequence>
<dbReference type="EMBL" id="MGFE01000020">
    <property type="protein sequence ID" value="OGL98414.1"/>
    <property type="molecule type" value="Genomic_DNA"/>
</dbReference>